<evidence type="ECO:0000256" key="1">
    <source>
        <dbReference type="SAM" id="MobiDB-lite"/>
    </source>
</evidence>
<sequence>MAVIPICQTIQYYKQKFSAYYLAIRTPSSTNPNNWKATTRNQPKFETSRRSILGFEDQLLGTQKDKRNNRIGETSATKQPDGTQIQMAQAQHYTESAPQASQLRFAQALWQSLGTPPQRFTSYQVSLSSPSGTVSGAYSISTASNIVMMDHLSSSRGSNIHQSDLFAAFCNARQVLPQNIDWLIIPNIKNDDTAAVYDQIYGASDMQTPMEIPSSASAFGHLLATPLGRIAQYSFPRPPNAITLMTLSDGSKTMAFWEATAPAPPATFPPPTPVGPTPTGPATTRRKRGCCIIM</sequence>
<evidence type="ECO:0000313" key="3">
    <source>
        <dbReference type="Proteomes" id="UP000054266"/>
    </source>
</evidence>
<accession>A0A0D2CEH2</accession>
<organism evidence="2 3">
    <name type="scientific">Phialophora macrospora</name>
    <dbReference type="NCBI Taxonomy" id="1851006"/>
    <lineage>
        <taxon>Eukaryota</taxon>
        <taxon>Fungi</taxon>
        <taxon>Dikarya</taxon>
        <taxon>Ascomycota</taxon>
        <taxon>Pezizomycotina</taxon>
        <taxon>Eurotiomycetes</taxon>
        <taxon>Chaetothyriomycetidae</taxon>
        <taxon>Chaetothyriales</taxon>
        <taxon>Herpotrichiellaceae</taxon>
        <taxon>Phialophora</taxon>
    </lineage>
</organism>
<name>A0A0D2CEH2_9EURO</name>
<feature type="region of interest" description="Disordered" evidence="1">
    <location>
        <begin position="265"/>
        <end position="284"/>
    </location>
</feature>
<gene>
    <name evidence="2" type="ORF">PV04_10313</name>
</gene>
<dbReference type="EMBL" id="KN846962">
    <property type="protein sequence ID" value="KIW63481.1"/>
    <property type="molecule type" value="Genomic_DNA"/>
</dbReference>
<dbReference type="HOGENOM" id="CLU_946639_0_0_1"/>
<dbReference type="Proteomes" id="UP000054266">
    <property type="component" value="Unassembled WGS sequence"/>
</dbReference>
<protein>
    <submittedName>
        <fullName evidence="2">Uncharacterized protein</fullName>
    </submittedName>
</protein>
<proteinExistence type="predicted"/>
<keyword evidence="3" id="KW-1185">Reference proteome</keyword>
<feature type="compositionally biased region" description="Pro residues" evidence="1">
    <location>
        <begin position="265"/>
        <end position="279"/>
    </location>
</feature>
<reference evidence="2 3" key="1">
    <citation type="submission" date="2015-01" db="EMBL/GenBank/DDBJ databases">
        <title>The Genome Sequence of Capronia semiimmersa CBS27337.</title>
        <authorList>
            <consortium name="The Broad Institute Genomics Platform"/>
            <person name="Cuomo C."/>
            <person name="de Hoog S."/>
            <person name="Gorbushina A."/>
            <person name="Stielow B."/>
            <person name="Teixiera M."/>
            <person name="Abouelleil A."/>
            <person name="Chapman S.B."/>
            <person name="Priest M."/>
            <person name="Young S.K."/>
            <person name="Wortman J."/>
            <person name="Nusbaum C."/>
            <person name="Birren B."/>
        </authorList>
    </citation>
    <scope>NUCLEOTIDE SEQUENCE [LARGE SCALE GENOMIC DNA]</scope>
    <source>
        <strain evidence="2 3">CBS 27337</strain>
    </source>
</reference>
<dbReference type="AlphaFoldDB" id="A0A0D2CEH2"/>
<evidence type="ECO:0000313" key="2">
    <source>
        <dbReference type="EMBL" id="KIW63481.1"/>
    </source>
</evidence>